<dbReference type="CDD" id="cd13399">
    <property type="entry name" value="Slt35-like"/>
    <property type="match status" value="1"/>
</dbReference>
<feature type="domain" description="Transglycosylase SLT" evidence="2">
    <location>
        <begin position="34"/>
        <end position="314"/>
    </location>
</feature>
<evidence type="ECO:0000313" key="3">
    <source>
        <dbReference type="EMBL" id="MFC3700247.1"/>
    </source>
</evidence>
<protein>
    <submittedName>
        <fullName evidence="3">Lytic murein transglycosylase B</fullName>
    </submittedName>
</protein>
<evidence type="ECO:0000259" key="2">
    <source>
        <dbReference type="Pfam" id="PF13406"/>
    </source>
</evidence>
<dbReference type="Proteomes" id="UP001595710">
    <property type="component" value="Unassembled WGS sequence"/>
</dbReference>
<dbReference type="InterPro" id="IPR043426">
    <property type="entry name" value="MltB-like"/>
</dbReference>
<dbReference type="InterPro" id="IPR031304">
    <property type="entry name" value="SLT_2"/>
</dbReference>
<evidence type="ECO:0000313" key="4">
    <source>
        <dbReference type="Proteomes" id="UP001595710"/>
    </source>
</evidence>
<dbReference type="NCBIfam" id="TIGR02282">
    <property type="entry name" value="MltB"/>
    <property type="match status" value="1"/>
</dbReference>
<organism evidence="3 4">
    <name type="scientific">Reinekea marina</name>
    <dbReference type="NCBI Taxonomy" id="1310421"/>
    <lineage>
        <taxon>Bacteria</taxon>
        <taxon>Pseudomonadati</taxon>
        <taxon>Pseudomonadota</taxon>
        <taxon>Gammaproteobacteria</taxon>
        <taxon>Oceanospirillales</taxon>
        <taxon>Saccharospirillaceae</taxon>
        <taxon>Reinekea</taxon>
    </lineage>
</organism>
<dbReference type="InterPro" id="IPR011757">
    <property type="entry name" value="Lytic_transglycosylase_MltB"/>
</dbReference>
<feature type="chain" id="PRO_5046831005" evidence="1">
    <location>
        <begin position="18"/>
        <end position="320"/>
    </location>
</feature>
<feature type="signal peptide" evidence="1">
    <location>
        <begin position="1"/>
        <end position="17"/>
    </location>
</feature>
<accession>A0ABV7WMD1</accession>
<keyword evidence="4" id="KW-1185">Reference proteome</keyword>
<evidence type="ECO:0000256" key="1">
    <source>
        <dbReference type="SAM" id="SignalP"/>
    </source>
</evidence>
<name>A0ABV7WMD1_9GAMM</name>
<sequence>MKTVFLGLVFVISVAYADNFTGFPRTQAIVNILVDEHGFDREEVNRWMSEGNYRQASVSNLSAPAEKTKSYTQYKPMFVTNTMIKNGRAFVSTNKELLQKAEDTYGVPISIITAIIGIETRYGSSRGRYRTFDSLGSLAVTEGRRADYFQREWIRYLLIMRDQNMDPLETKGSYAGAMGYPQFMPTSYVAYAVDHDNDGDIDIWNDVNDSIGSVANYLKENGWQRGGRIYSTVGNATESEAVKLNSFDRDRTLAELEALGWQVSHKGEPNDVVFPVRLEGESGPEYWLGYKNFWVVSRYNRSFSYTMAVVQLADAIKSSE</sequence>
<dbReference type="PANTHER" id="PTHR30163">
    <property type="entry name" value="MEMBRANE-BOUND LYTIC MUREIN TRANSGLYCOSYLASE B"/>
    <property type="match status" value="1"/>
</dbReference>
<keyword evidence="1" id="KW-0732">Signal</keyword>
<comment type="caution">
    <text evidence="3">The sequence shown here is derived from an EMBL/GenBank/DDBJ whole genome shotgun (WGS) entry which is preliminary data.</text>
</comment>
<gene>
    <name evidence="3" type="primary">mltB</name>
    <name evidence="3" type="ORF">ACFOND_01240</name>
</gene>
<dbReference type="Pfam" id="PF13406">
    <property type="entry name" value="SLT_2"/>
    <property type="match status" value="1"/>
</dbReference>
<proteinExistence type="predicted"/>
<dbReference type="RefSeq" id="WP_216001306.1">
    <property type="nucleotide sequence ID" value="NZ_JBHRYN010000003.1"/>
</dbReference>
<dbReference type="EMBL" id="JBHRYN010000003">
    <property type="protein sequence ID" value="MFC3700247.1"/>
    <property type="molecule type" value="Genomic_DNA"/>
</dbReference>
<reference evidence="4" key="1">
    <citation type="journal article" date="2019" name="Int. J. Syst. Evol. Microbiol.">
        <title>The Global Catalogue of Microorganisms (GCM) 10K type strain sequencing project: providing services to taxonomists for standard genome sequencing and annotation.</title>
        <authorList>
            <consortium name="The Broad Institute Genomics Platform"/>
            <consortium name="The Broad Institute Genome Sequencing Center for Infectious Disease"/>
            <person name="Wu L."/>
            <person name="Ma J."/>
        </authorList>
    </citation>
    <scope>NUCLEOTIDE SEQUENCE [LARGE SCALE GENOMIC DNA]</scope>
    <source>
        <strain evidence="4">CECT 8288</strain>
    </source>
</reference>
<dbReference type="PANTHER" id="PTHR30163:SF9">
    <property type="entry name" value="MEMBRANE-BOUND LYTIC MUREIN TRANSGLYCOSYLASE B"/>
    <property type="match status" value="1"/>
</dbReference>